<reference evidence="1" key="2">
    <citation type="submission" date="2018-05" db="EMBL/GenBank/DDBJ databases">
        <title>OpunRS2 (Oryza punctata Reference Sequence Version 2).</title>
        <authorList>
            <person name="Zhang J."/>
            <person name="Kudrna D."/>
            <person name="Lee S."/>
            <person name="Talag J."/>
            <person name="Welchert J."/>
            <person name="Wing R.A."/>
        </authorList>
    </citation>
    <scope>NUCLEOTIDE SEQUENCE [LARGE SCALE GENOMIC DNA]</scope>
</reference>
<dbReference type="Gramene" id="OPUNC09G15990.1">
    <property type="protein sequence ID" value="OPUNC09G15990.1"/>
    <property type="gene ID" value="OPUNC09G15990"/>
</dbReference>
<accession>A0A0E0M3U8</accession>
<reference evidence="1" key="1">
    <citation type="submission" date="2015-04" db="UniProtKB">
        <authorList>
            <consortium name="EnsemblPlants"/>
        </authorList>
    </citation>
    <scope>IDENTIFICATION</scope>
</reference>
<organism evidence="1">
    <name type="scientific">Oryza punctata</name>
    <name type="common">Red rice</name>
    <dbReference type="NCBI Taxonomy" id="4537"/>
    <lineage>
        <taxon>Eukaryota</taxon>
        <taxon>Viridiplantae</taxon>
        <taxon>Streptophyta</taxon>
        <taxon>Embryophyta</taxon>
        <taxon>Tracheophyta</taxon>
        <taxon>Spermatophyta</taxon>
        <taxon>Magnoliopsida</taxon>
        <taxon>Liliopsida</taxon>
        <taxon>Poales</taxon>
        <taxon>Poaceae</taxon>
        <taxon>BOP clade</taxon>
        <taxon>Oryzoideae</taxon>
        <taxon>Oryzeae</taxon>
        <taxon>Oryzinae</taxon>
        <taxon>Oryza</taxon>
    </lineage>
</organism>
<evidence type="ECO:0000313" key="1">
    <source>
        <dbReference type="EnsemblPlants" id="OPUNC09G15990.1"/>
    </source>
</evidence>
<keyword evidence="2" id="KW-1185">Reference proteome</keyword>
<dbReference type="HOGENOM" id="CLU_2007677_0_0_1"/>
<dbReference type="Proteomes" id="UP000026962">
    <property type="component" value="Chromosome 9"/>
</dbReference>
<name>A0A0E0M3U8_ORYPU</name>
<dbReference type="AlphaFoldDB" id="A0A0E0M3U8"/>
<proteinExistence type="predicted"/>
<sequence>MVRVLVMLRWRSESGLTTTRGNAWQYCIIRRCSWSCRQRQCQQAADTVVAYQRFKKGPELSVIKRFRLQDTWRSPNSLGSSLVLPKNRMHIVIHTNCTNIIAPEIPLGSHHSGVLINHYRQFIA</sequence>
<evidence type="ECO:0000313" key="2">
    <source>
        <dbReference type="Proteomes" id="UP000026962"/>
    </source>
</evidence>
<protein>
    <submittedName>
        <fullName evidence="1">Uncharacterized protein</fullName>
    </submittedName>
</protein>
<dbReference type="EnsemblPlants" id="OPUNC09G15990.1">
    <property type="protein sequence ID" value="OPUNC09G15990.1"/>
    <property type="gene ID" value="OPUNC09G15990"/>
</dbReference>